<dbReference type="GO" id="GO:0043130">
    <property type="term" value="F:ubiquitin binding"/>
    <property type="evidence" value="ECO:0007669"/>
    <property type="project" value="TreeGrafter"/>
</dbReference>
<dbReference type="PANTHER" id="PTHR24209">
    <property type="entry name" value="PROTEIN DA1-RELATED 2"/>
    <property type="match status" value="1"/>
</dbReference>
<dbReference type="InterPro" id="IPR001781">
    <property type="entry name" value="Znf_LIM"/>
</dbReference>
<dbReference type="AlphaFoldDB" id="A0A381S7C2"/>
<dbReference type="SUPFAM" id="SSF57716">
    <property type="entry name" value="Glucocorticoid receptor-like (DNA-binding domain)"/>
    <property type="match status" value="2"/>
</dbReference>
<dbReference type="EMBL" id="UINC01002678">
    <property type="protein sequence ID" value="SUZ99191.1"/>
    <property type="molecule type" value="Genomic_DNA"/>
</dbReference>
<keyword evidence="2" id="KW-0862">Zinc</keyword>
<accession>A0A381S7C2</accession>
<sequence length="343" mass="39953">MPLIIVLCNQKFCNYCNKELQGQYIIHKNNNYHHHCYDKHIQIYCDQCGLKIDGSFNSSNGKNYHKTCYQQYIQKRCDECGDLINSIYNIKDGKEYHESCYIEYILPKCDICKQPVEDTYIEDFWGNYYHEYHSKKMPDCDNCSRLICDPLTGGGYSVNSQRFVCNICKPKVITKRSQIEPNLREVLVILNSVGINNLPKKIPITLVDSREDLIRLSGNRLGNIQGYTNYEVSTLSGTIIDQDYHIYILSNLHGVIFNAVLAHELLHVYLFQNDLELEPDIREGFCNLGSNIVYEHYGSNLSRYRIKSMDESSDPDYGLGYKKMKSVLDQIGWKRLLRKLDRL</sequence>
<evidence type="ECO:0000256" key="1">
    <source>
        <dbReference type="ARBA" id="ARBA00022723"/>
    </source>
</evidence>
<dbReference type="Gene3D" id="2.10.110.10">
    <property type="entry name" value="Cysteine Rich Protein"/>
    <property type="match status" value="2"/>
</dbReference>
<evidence type="ECO:0000256" key="2">
    <source>
        <dbReference type="ARBA" id="ARBA00022833"/>
    </source>
</evidence>
<keyword evidence="1" id="KW-0479">Metal-binding</keyword>
<protein>
    <recommendedName>
        <fullName evidence="3">LIM zinc-binding domain-containing protein</fullName>
    </recommendedName>
</protein>
<dbReference type="PANTHER" id="PTHR24209:SF7">
    <property type="entry name" value="PROTEIN DA1-RELATED 2"/>
    <property type="match status" value="1"/>
</dbReference>
<feature type="domain" description="LIM zinc-binding" evidence="3">
    <location>
        <begin position="12"/>
        <end position="68"/>
    </location>
</feature>
<evidence type="ECO:0000313" key="4">
    <source>
        <dbReference type="EMBL" id="SUZ99191.1"/>
    </source>
</evidence>
<dbReference type="InterPro" id="IPR045218">
    <property type="entry name" value="DA1-like"/>
</dbReference>
<dbReference type="GO" id="GO:0046872">
    <property type="term" value="F:metal ion binding"/>
    <property type="evidence" value="ECO:0007669"/>
    <property type="project" value="UniProtKB-KW"/>
</dbReference>
<evidence type="ECO:0000259" key="3">
    <source>
        <dbReference type="SMART" id="SM00132"/>
    </source>
</evidence>
<name>A0A381S7C2_9ZZZZ</name>
<organism evidence="4">
    <name type="scientific">marine metagenome</name>
    <dbReference type="NCBI Taxonomy" id="408172"/>
    <lineage>
        <taxon>unclassified sequences</taxon>
        <taxon>metagenomes</taxon>
        <taxon>ecological metagenomes</taxon>
    </lineage>
</organism>
<reference evidence="4" key="1">
    <citation type="submission" date="2018-05" db="EMBL/GenBank/DDBJ databases">
        <authorList>
            <person name="Lanie J.A."/>
            <person name="Ng W.-L."/>
            <person name="Kazmierczak K.M."/>
            <person name="Andrzejewski T.M."/>
            <person name="Davidsen T.M."/>
            <person name="Wayne K.J."/>
            <person name="Tettelin H."/>
            <person name="Glass J.I."/>
            <person name="Rusch D."/>
            <person name="Podicherti R."/>
            <person name="Tsui H.-C.T."/>
            <person name="Winkler M.E."/>
        </authorList>
    </citation>
    <scope>NUCLEOTIDE SEQUENCE</scope>
</reference>
<gene>
    <name evidence="4" type="ORF">METZ01_LOCUS52045</name>
</gene>
<feature type="domain" description="LIM zinc-binding" evidence="3">
    <location>
        <begin position="76"/>
        <end position="133"/>
    </location>
</feature>
<dbReference type="SMART" id="SM00132">
    <property type="entry name" value="LIM"/>
    <property type="match status" value="2"/>
</dbReference>
<proteinExistence type="predicted"/>